<dbReference type="PANTHER" id="PTHR42760">
    <property type="entry name" value="SHORT-CHAIN DEHYDROGENASES/REDUCTASES FAMILY MEMBER"/>
    <property type="match status" value="1"/>
</dbReference>
<keyword evidence="4" id="KW-1185">Reference proteome</keyword>
<evidence type="ECO:0000313" key="4">
    <source>
        <dbReference type="Proteomes" id="UP001300383"/>
    </source>
</evidence>
<dbReference type="Pfam" id="PF13561">
    <property type="entry name" value="adh_short_C2"/>
    <property type="match status" value="1"/>
</dbReference>
<dbReference type="PROSITE" id="PS00061">
    <property type="entry name" value="ADH_SHORT"/>
    <property type="match status" value="1"/>
</dbReference>
<dbReference type="GO" id="GO:0016616">
    <property type="term" value="F:oxidoreductase activity, acting on the CH-OH group of donors, NAD or NADP as acceptor"/>
    <property type="evidence" value="ECO:0007669"/>
    <property type="project" value="TreeGrafter"/>
</dbReference>
<dbReference type="AlphaFoldDB" id="A0AAP4EWP9"/>
<dbReference type="FunFam" id="3.40.50.720:FF:000084">
    <property type="entry name" value="Short-chain dehydrogenase reductase"/>
    <property type="match status" value="1"/>
</dbReference>
<dbReference type="InterPro" id="IPR020904">
    <property type="entry name" value="Sc_DH/Rdtase_CS"/>
</dbReference>
<dbReference type="GO" id="GO:0030497">
    <property type="term" value="P:fatty acid elongation"/>
    <property type="evidence" value="ECO:0007669"/>
    <property type="project" value="TreeGrafter"/>
</dbReference>
<organism evidence="3 4">
    <name type="scientific">Fusibacillus kribbianus</name>
    <dbReference type="NCBI Taxonomy" id="3044208"/>
    <lineage>
        <taxon>Bacteria</taxon>
        <taxon>Bacillati</taxon>
        <taxon>Bacillota</taxon>
        <taxon>Clostridia</taxon>
        <taxon>Lachnospirales</taxon>
        <taxon>Lachnospiraceae</taxon>
        <taxon>Fusibacillus</taxon>
    </lineage>
</organism>
<gene>
    <name evidence="3" type="ORF">QJ036_04390</name>
</gene>
<reference evidence="3 4" key="1">
    <citation type="submission" date="2023-05" db="EMBL/GenBank/DDBJ databases">
        <title>[ruminococcus] sp. nov., isolated from a pig farm feces dump.</title>
        <authorList>
            <person name="Chang Y.-H."/>
        </authorList>
    </citation>
    <scope>NUCLEOTIDE SEQUENCE [LARGE SCALE GENOMIC DNA]</scope>
    <source>
        <strain evidence="3 4">YH-rum2234</strain>
    </source>
</reference>
<dbReference type="RefSeq" id="WP_283230229.1">
    <property type="nucleotide sequence ID" value="NZ_JASGBQ010000004.1"/>
</dbReference>
<name>A0AAP4EWP9_9FIRM</name>
<evidence type="ECO:0000256" key="2">
    <source>
        <dbReference type="ARBA" id="ARBA00023002"/>
    </source>
</evidence>
<evidence type="ECO:0000313" key="3">
    <source>
        <dbReference type="EMBL" id="MDI9241719.1"/>
    </source>
</evidence>
<comment type="caution">
    <text evidence="3">The sequence shown here is derived from an EMBL/GenBank/DDBJ whole genome shotgun (WGS) entry which is preliminary data.</text>
</comment>
<comment type="similarity">
    <text evidence="1">Belongs to the short-chain dehydrogenases/reductases (SDR) family.</text>
</comment>
<dbReference type="Proteomes" id="UP001300383">
    <property type="component" value="Unassembled WGS sequence"/>
</dbReference>
<dbReference type="PRINTS" id="PR00081">
    <property type="entry name" value="GDHRDH"/>
</dbReference>
<dbReference type="EMBL" id="JASGBQ010000004">
    <property type="protein sequence ID" value="MDI9241719.1"/>
    <property type="molecule type" value="Genomic_DNA"/>
</dbReference>
<dbReference type="CDD" id="cd05233">
    <property type="entry name" value="SDR_c"/>
    <property type="match status" value="1"/>
</dbReference>
<evidence type="ECO:0000256" key="1">
    <source>
        <dbReference type="ARBA" id="ARBA00006484"/>
    </source>
</evidence>
<dbReference type="SUPFAM" id="SSF51735">
    <property type="entry name" value="NAD(P)-binding Rossmann-fold domains"/>
    <property type="match status" value="1"/>
</dbReference>
<dbReference type="Gene3D" id="3.40.50.720">
    <property type="entry name" value="NAD(P)-binding Rossmann-like Domain"/>
    <property type="match status" value="1"/>
</dbReference>
<keyword evidence="2 3" id="KW-0560">Oxidoreductase</keyword>
<dbReference type="InterPro" id="IPR002347">
    <property type="entry name" value="SDR_fam"/>
</dbReference>
<protein>
    <submittedName>
        <fullName evidence="3">SDR family oxidoreductase</fullName>
        <ecNumber evidence="3">1.-.-.-</ecNumber>
    </submittedName>
</protein>
<dbReference type="EC" id="1.-.-.-" evidence="3"/>
<dbReference type="PANTHER" id="PTHR42760:SF123">
    <property type="entry name" value="OXIDOREDUCTASE"/>
    <property type="match status" value="1"/>
</dbReference>
<dbReference type="PRINTS" id="PR00080">
    <property type="entry name" value="SDRFAMILY"/>
</dbReference>
<dbReference type="GO" id="GO:0008206">
    <property type="term" value="P:bile acid metabolic process"/>
    <property type="evidence" value="ECO:0007669"/>
    <property type="project" value="UniProtKB-ARBA"/>
</dbReference>
<proteinExistence type="inferred from homology"/>
<dbReference type="InterPro" id="IPR036291">
    <property type="entry name" value="NAD(P)-bd_dom_sf"/>
</dbReference>
<sequence>MDLGLKGKVAVVFGGTTGIGAAAALRFLEEGCRVAVCSRSEEKVEAFVKRASEAGYDDVMAESVNGMEYAQTEAFADRVAERFGRIDIWVNCAGGNIHGPLHTLPEETFRFIVDQNLTSVFFGIKAASKYMIPQKSGAIVSISSLSSKVPVDYRVTYGAAKAGVNLLTIGAASELAPYGIRVNAVAPGIIDTVLSAKAIYEQTDYTMSMIPLHRAGKPEEIGDVIVCMCSDRFGYMTGAVVSVDGGKNTVEDSDLPWVKPWNS</sequence>
<accession>A0AAP4EWP9</accession>